<evidence type="ECO:0000256" key="1">
    <source>
        <dbReference type="SAM" id="Coils"/>
    </source>
</evidence>
<feature type="compositionally biased region" description="Basic residues" evidence="2">
    <location>
        <begin position="42"/>
        <end position="53"/>
    </location>
</feature>
<dbReference type="AlphaFoldDB" id="A0AAD1XE51"/>
<keyword evidence="1" id="KW-0175">Coiled coil</keyword>
<feature type="region of interest" description="Disordered" evidence="2">
    <location>
        <begin position="1"/>
        <end position="53"/>
    </location>
</feature>
<dbReference type="Proteomes" id="UP001295684">
    <property type="component" value="Unassembled WGS sequence"/>
</dbReference>
<proteinExistence type="predicted"/>
<keyword evidence="4" id="KW-1185">Reference proteome</keyword>
<feature type="coiled-coil region" evidence="1">
    <location>
        <begin position="276"/>
        <end position="306"/>
    </location>
</feature>
<name>A0AAD1XE51_EUPCR</name>
<organism evidence="3 4">
    <name type="scientific">Euplotes crassus</name>
    <dbReference type="NCBI Taxonomy" id="5936"/>
    <lineage>
        <taxon>Eukaryota</taxon>
        <taxon>Sar</taxon>
        <taxon>Alveolata</taxon>
        <taxon>Ciliophora</taxon>
        <taxon>Intramacronucleata</taxon>
        <taxon>Spirotrichea</taxon>
        <taxon>Hypotrichia</taxon>
        <taxon>Euplotida</taxon>
        <taxon>Euplotidae</taxon>
        <taxon>Moneuplotes</taxon>
    </lineage>
</organism>
<accession>A0AAD1XE51</accession>
<feature type="compositionally biased region" description="Polar residues" evidence="2">
    <location>
        <begin position="26"/>
        <end position="39"/>
    </location>
</feature>
<comment type="caution">
    <text evidence="3">The sequence shown here is derived from an EMBL/GenBank/DDBJ whole genome shotgun (WGS) entry which is preliminary data.</text>
</comment>
<protein>
    <submittedName>
        <fullName evidence="3">Uncharacterized protein</fullName>
    </submittedName>
</protein>
<evidence type="ECO:0000313" key="4">
    <source>
        <dbReference type="Proteomes" id="UP001295684"/>
    </source>
</evidence>
<sequence length="338" mass="39329">MLLKILRPKTARQRTSMFARKPLKSKPNNQKAKESITSTKDSRRKRPSSHYYQRKTQNKCDFSTSIFSKVNDFGQTAQFIEEETMHSVSIVHASQSPNNRSIKKPVMFNKKELRVKQKRVSRGKKKQTLSFSVALKDSKAQASIAPSVYNNREKTVLKTIIKNWKNKIQSMETKLDKRNQTLQDQLCGKEGKRQADRLYIAIQAAKGENEGLSRKIEARKIKKKHLETKLSKLKQIVELMKGLKNNKDIGKEIKVFNVLDLRKIEYSGTQQRKDVIDANEERINQMAEEEEILKNLKYNILDLDHEMQMDLESNDKEKVEKNVAKMMDGVIQRFSQEK</sequence>
<reference evidence="3" key="1">
    <citation type="submission" date="2023-07" db="EMBL/GenBank/DDBJ databases">
        <authorList>
            <consortium name="AG Swart"/>
            <person name="Singh M."/>
            <person name="Singh A."/>
            <person name="Seah K."/>
            <person name="Emmerich C."/>
        </authorList>
    </citation>
    <scope>NUCLEOTIDE SEQUENCE</scope>
    <source>
        <strain evidence="3">DP1</strain>
    </source>
</reference>
<evidence type="ECO:0000256" key="2">
    <source>
        <dbReference type="SAM" id="MobiDB-lite"/>
    </source>
</evidence>
<dbReference type="EMBL" id="CAMPGE010008478">
    <property type="protein sequence ID" value="CAI2367376.1"/>
    <property type="molecule type" value="Genomic_DNA"/>
</dbReference>
<feature type="compositionally biased region" description="Basic residues" evidence="2">
    <location>
        <begin position="1"/>
        <end position="12"/>
    </location>
</feature>
<gene>
    <name evidence="3" type="ORF">ECRASSUSDP1_LOCUS8658</name>
</gene>
<evidence type="ECO:0000313" key="3">
    <source>
        <dbReference type="EMBL" id="CAI2367376.1"/>
    </source>
</evidence>